<evidence type="ECO:0000313" key="2">
    <source>
        <dbReference type="EMBL" id="GAA5483179.1"/>
    </source>
</evidence>
<keyword evidence="1" id="KW-0732">Signal</keyword>
<proteinExistence type="predicted"/>
<keyword evidence="3" id="KW-1185">Reference proteome</keyword>
<evidence type="ECO:0000313" key="3">
    <source>
        <dbReference type="Proteomes" id="UP001476282"/>
    </source>
</evidence>
<dbReference type="Proteomes" id="UP001476282">
    <property type="component" value="Unassembled WGS sequence"/>
</dbReference>
<dbReference type="RefSeq" id="WP_353567299.1">
    <property type="nucleotide sequence ID" value="NZ_BAABRI010000012.1"/>
</dbReference>
<name>A0ABP9UT20_9BACT</name>
<organism evidence="2 3">
    <name type="scientific">Haloferula sargassicola</name>
    <dbReference type="NCBI Taxonomy" id="490096"/>
    <lineage>
        <taxon>Bacteria</taxon>
        <taxon>Pseudomonadati</taxon>
        <taxon>Verrucomicrobiota</taxon>
        <taxon>Verrucomicrobiia</taxon>
        <taxon>Verrucomicrobiales</taxon>
        <taxon>Verrucomicrobiaceae</taxon>
        <taxon>Haloferula</taxon>
    </lineage>
</organism>
<comment type="caution">
    <text evidence="2">The sequence shown here is derived from an EMBL/GenBank/DDBJ whole genome shotgun (WGS) entry which is preliminary data.</text>
</comment>
<accession>A0ABP9UT20</accession>
<gene>
    <name evidence="2" type="ORF">Hsar01_02408</name>
</gene>
<protein>
    <submittedName>
        <fullName evidence="2">Uncharacterized protein</fullName>
    </submittedName>
</protein>
<evidence type="ECO:0000256" key="1">
    <source>
        <dbReference type="SAM" id="SignalP"/>
    </source>
</evidence>
<reference evidence="2 3" key="1">
    <citation type="submission" date="2024-02" db="EMBL/GenBank/DDBJ databases">
        <title>Haloferula sargassicola NBRC 104335.</title>
        <authorList>
            <person name="Ichikawa N."/>
            <person name="Katano-Makiyama Y."/>
            <person name="Hidaka K."/>
        </authorList>
    </citation>
    <scope>NUCLEOTIDE SEQUENCE [LARGE SCALE GENOMIC DNA]</scope>
    <source>
        <strain evidence="2 3">NBRC 104335</strain>
    </source>
</reference>
<sequence>MKATLVTLASLAMFSIGAAQDTPTVDPGERAATFVRLVATFRAGAVDSAGSMVRAVIVRDDNRIDLDHVTGARADGRMLIFEYQPKAAGGTMRAVCDAADVVMVLEQPEAETR</sequence>
<feature type="chain" id="PRO_5046023125" evidence="1">
    <location>
        <begin position="19"/>
        <end position="113"/>
    </location>
</feature>
<feature type="signal peptide" evidence="1">
    <location>
        <begin position="1"/>
        <end position="18"/>
    </location>
</feature>
<dbReference type="EMBL" id="BAABRI010000012">
    <property type="protein sequence ID" value="GAA5483179.1"/>
    <property type="molecule type" value="Genomic_DNA"/>
</dbReference>